<evidence type="ECO:0000256" key="1">
    <source>
        <dbReference type="ARBA" id="ARBA00004141"/>
    </source>
</evidence>
<evidence type="ECO:0000256" key="3">
    <source>
        <dbReference type="ARBA" id="ARBA00022989"/>
    </source>
</evidence>
<proteinExistence type="predicted"/>
<dbReference type="AlphaFoldDB" id="A0A1X7L1E8"/>
<evidence type="ECO:0000313" key="7">
    <source>
        <dbReference type="Proteomes" id="UP000192980"/>
    </source>
</evidence>
<gene>
    <name evidence="6" type="ORF">SAMN05660862_3447</name>
</gene>
<organism evidence="6 7">
    <name type="scientific">Sphingobacterium psychroaquaticum</name>
    <dbReference type="NCBI Taxonomy" id="561061"/>
    <lineage>
        <taxon>Bacteria</taxon>
        <taxon>Pseudomonadati</taxon>
        <taxon>Bacteroidota</taxon>
        <taxon>Sphingobacteriia</taxon>
        <taxon>Sphingobacteriales</taxon>
        <taxon>Sphingobacteriaceae</taxon>
        <taxon>Sphingobacterium</taxon>
    </lineage>
</organism>
<dbReference type="Pfam" id="PF04932">
    <property type="entry name" value="Wzy_C"/>
    <property type="match status" value="1"/>
</dbReference>
<dbReference type="InterPro" id="IPR007016">
    <property type="entry name" value="O-antigen_ligase-rel_domated"/>
</dbReference>
<accession>A0A1X7L1E8</accession>
<feature type="domain" description="O-antigen ligase-related" evidence="5">
    <location>
        <begin position="240"/>
        <end position="389"/>
    </location>
</feature>
<dbReference type="GO" id="GO:0016874">
    <property type="term" value="F:ligase activity"/>
    <property type="evidence" value="ECO:0007669"/>
    <property type="project" value="UniProtKB-KW"/>
</dbReference>
<dbReference type="RefSeq" id="WP_134430207.1">
    <property type="nucleotide sequence ID" value="NZ_CP038029.1"/>
</dbReference>
<evidence type="ECO:0000256" key="4">
    <source>
        <dbReference type="ARBA" id="ARBA00023136"/>
    </source>
</evidence>
<dbReference type="PANTHER" id="PTHR37422:SF13">
    <property type="entry name" value="LIPOPOLYSACCHARIDE BIOSYNTHESIS PROTEIN PA4999-RELATED"/>
    <property type="match status" value="1"/>
</dbReference>
<reference evidence="6 7" key="1">
    <citation type="submission" date="2017-04" db="EMBL/GenBank/DDBJ databases">
        <authorList>
            <person name="Afonso C.L."/>
            <person name="Miller P.J."/>
            <person name="Scott M.A."/>
            <person name="Spackman E."/>
            <person name="Goraichik I."/>
            <person name="Dimitrov K.M."/>
            <person name="Suarez D.L."/>
            <person name="Swayne D.E."/>
        </authorList>
    </citation>
    <scope>NUCLEOTIDE SEQUENCE [LARGE SCALE GENOMIC DNA]</scope>
    <source>
        <strain evidence="6 7">DSM 22418</strain>
    </source>
</reference>
<comment type="subcellular location">
    <subcellularLocation>
        <location evidence="1">Membrane</location>
        <topology evidence="1">Multi-pass membrane protein</topology>
    </subcellularLocation>
</comment>
<keyword evidence="7" id="KW-1185">Reference proteome</keyword>
<protein>
    <submittedName>
        <fullName evidence="6">O-antigen ligase</fullName>
    </submittedName>
</protein>
<dbReference type="OrthoDB" id="1631746at2"/>
<dbReference type="STRING" id="561061.SAMN05660862_3447"/>
<dbReference type="EMBL" id="FXAU01000007">
    <property type="protein sequence ID" value="SMG47530.1"/>
    <property type="molecule type" value="Genomic_DNA"/>
</dbReference>
<keyword evidence="3" id="KW-1133">Transmembrane helix</keyword>
<evidence type="ECO:0000259" key="5">
    <source>
        <dbReference type="Pfam" id="PF04932"/>
    </source>
</evidence>
<name>A0A1X7L1E8_9SPHI</name>
<evidence type="ECO:0000256" key="2">
    <source>
        <dbReference type="ARBA" id="ARBA00022692"/>
    </source>
</evidence>
<dbReference type="Proteomes" id="UP000192980">
    <property type="component" value="Unassembled WGS sequence"/>
</dbReference>
<sequence length="460" mass="52421">MVKILILFIIILGVLIKRTQLLSQGKNYDYILVAGYVLTIPFNITSNLYDFVNYQDANYRKQFLGAFGSAISIETAMVFFFLCFILGYRRFDKKIFKTSNFWIVAFLVICVISIVNPNNPNKWAIVVPFSIFLQFFLLLKLFLSNMSKTDFFRGLFYGLLLSTIVQFVLAIGYPLLGLEFVTTLFKGEEVIDYANRREGYASAIGTFSHPGHLGLFSSLCMIFFFSCYLMKYRRNEALLGLLCASFALFFTYSRTSFVATLIGLSLIYSIFVSGGRLLTFKNVLLFSVILSCGMIILYSTPLGDLFFASDTDEQFDNRFNHFVIGTLIFEKAPLIGVGINSHINYMSNVLNVSSLSYMPILDFYTTNPIHNIHVIVLAEMGIIGLVLWLIFFFGNIFVLSRLMNIKHRGGQLVRLIFSGFLFVFFIYGFSGWAPFSKEVMLLMLCVGSLAFMERVDKKRV</sequence>
<evidence type="ECO:0000313" key="6">
    <source>
        <dbReference type="EMBL" id="SMG47530.1"/>
    </source>
</evidence>
<keyword evidence="4" id="KW-0472">Membrane</keyword>
<keyword evidence="6" id="KW-0436">Ligase</keyword>
<dbReference type="InterPro" id="IPR051533">
    <property type="entry name" value="WaaL-like"/>
</dbReference>
<dbReference type="PANTHER" id="PTHR37422">
    <property type="entry name" value="TEICHURONIC ACID BIOSYNTHESIS PROTEIN TUAE"/>
    <property type="match status" value="1"/>
</dbReference>
<dbReference type="GO" id="GO:0016020">
    <property type="term" value="C:membrane"/>
    <property type="evidence" value="ECO:0007669"/>
    <property type="project" value="UniProtKB-SubCell"/>
</dbReference>
<keyword evidence="2" id="KW-0812">Transmembrane</keyword>